<keyword evidence="4 8" id="KW-1003">Cell membrane</keyword>
<feature type="transmembrane region" description="Helical" evidence="8">
    <location>
        <begin position="45"/>
        <end position="68"/>
    </location>
</feature>
<dbReference type="RefSeq" id="WP_012346322.1">
    <property type="nucleotide sequence ID" value="NC_010524.1"/>
</dbReference>
<feature type="transmembrane region" description="Helical" evidence="8">
    <location>
        <begin position="200"/>
        <end position="221"/>
    </location>
</feature>
<evidence type="ECO:0000256" key="6">
    <source>
        <dbReference type="ARBA" id="ARBA00022989"/>
    </source>
</evidence>
<dbReference type="PANTHER" id="PTHR30269:SF37">
    <property type="entry name" value="MEMBRANE TRANSPORTER PROTEIN"/>
    <property type="match status" value="1"/>
</dbReference>
<dbReference type="InterPro" id="IPR002781">
    <property type="entry name" value="TM_pro_TauE-like"/>
</dbReference>
<evidence type="ECO:0000256" key="4">
    <source>
        <dbReference type="ARBA" id="ARBA00022475"/>
    </source>
</evidence>
<evidence type="ECO:0000256" key="2">
    <source>
        <dbReference type="ARBA" id="ARBA00009142"/>
    </source>
</evidence>
<comment type="similarity">
    <text evidence="2 8">Belongs to the 4-toluene sulfonate uptake permease (TSUP) (TC 2.A.102) family.</text>
</comment>
<evidence type="ECO:0000313" key="10">
    <source>
        <dbReference type="Proteomes" id="UP000001693"/>
    </source>
</evidence>
<keyword evidence="5 8" id="KW-0812">Transmembrane</keyword>
<evidence type="ECO:0000256" key="3">
    <source>
        <dbReference type="ARBA" id="ARBA00022448"/>
    </source>
</evidence>
<feature type="transmembrane region" description="Helical" evidence="8">
    <location>
        <begin position="75"/>
        <end position="95"/>
    </location>
</feature>
<dbReference type="KEGG" id="lch:Lcho_1291"/>
<gene>
    <name evidence="9" type="ordered locus">Lcho_1291</name>
</gene>
<dbReference type="GO" id="GO:0005886">
    <property type="term" value="C:plasma membrane"/>
    <property type="evidence" value="ECO:0007669"/>
    <property type="project" value="UniProtKB-SubCell"/>
</dbReference>
<proteinExistence type="inferred from homology"/>
<evidence type="ECO:0000256" key="7">
    <source>
        <dbReference type="ARBA" id="ARBA00023136"/>
    </source>
</evidence>
<feature type="transmembrane region" description="Helical" evidence="8">
    <location>
        <begin position="228"/>
        <end position="246"/>
    </location>
</feature>
<keyword evidence="3" id="KW-0813">Transport</keyword>
<dbReference type="AlphaFoldDB" id="B1Y655"/>
<evidence type="ECO:0000313" key="9">
    <source>
        <dbReference type="EMBL" id="ACB33560.1"/>
    </source>
</evidence>
<dbReference type="PANTHER" id="PTHR30269">
    <property type="entry name" value="TRANSMEMBRANE PROTEIN YFCA"/>
    <property type="match status" value="1"/>
</dbReference>
<comment type="subcellular location">
    <subcellularLocation>
        <location evidence="1 8">Cell membrane</location>
        <topology evidence="1 8">Multi-pass membrane protein</topology>
    </subcellularLocation>
</comment>
<evidence type="ECO:0000256" key="1">
    <source>
        <dbReference type="ARBA" id="ARBA00004651"/>
    </source>
</evidence>
<keyword evidence="6 8" id="KW-1133">Transmembrane helix</keyword>
<sequence length="252" mass="26548" precursor="true">MSQLITDPWFYAVALPSVLLLGLSKSGFASGLGSLATPMLALALPVPQAAAIMLPLLAVADVMALWTLRRHADRAVLWMLLPAGLVGIVIGWLSFGLLPGHIVAGIVGVVTLAFLAWQLIWPPRADAPLPGHRQTGALALMAGYTSFVAHGGGPPVAMALLPRRMEPLAYAGTSAVFFASINAAKWLPYAALGLLDGRNLSTSVLLMPLAAGGVLLGVWAAKRISSRWFYRLVQVGMLLTGLKLLADAFWPA</sequence>
<dbReference type="HOGENOM" id="CLU_054750_0_1_4"/>
<dbReference type="Proteomes" id="UP000001693">
    <property type="component" value="Chromosome"/>
</dbReference>
<dbReference type="eggNOG" id="COG0730">
    <property type="taxonomic scope" value="Bacteria"/>
</dbReference>
<dbReference type="Pfam" id="PF01925">
    <property type="entry name" value="TauE"/>
    <property type="match status" value="1"/>
</dbReference>
<feature type="transmembrane region" description="Helical" evidence="8">
    <location>
        <begin position="101"/>
        <end position="120"/>
    </location>
</feature>
<dbReference type="EMBL" id="CP001013">
    <property type="protein sequence ID" value="ACB33560.1"/>
    <property type="molecule type" value="Genomic_DNA"/>
</dbReference>
<dbReference type="STRING" id="395495.Lcho_1291"/>
<accession>B1Y655</accession>
<organism evidence="9 10">
    <name type="scientific">Leptothrix cholodnii (strain ATCC 51168 / LMG 8142 / SP-6)</name>
    <name type="common">Leptothrix discophora (strain SP-6)</name>
    <dbReference type="NCBI Taxonomy" id="395495"/>
    <lineage>
        <taxon>Bacteria</taxon>
        <taxon>Pseudomonadati</taxon>
        <taxon>Pseudomonadota</taxon>
        <taxon>Betaproteobacteria</taxon>
        <taxon>Burkholderiales</taxon>
        <taxon>Sphaerotilaceae</taxon>
        <taxon>Leptothrix</taxon>
    </lineage>
</organism>
<feature type="transmembrane region" description="Helical" evidence="8">
    <location>
        <begin position="168"/>
        <end position="188"/>
    </location>
</feature>
<protein>
    <recommendedName>
        <fullName evidence="8">Probable membrane transporter protein</fullName>
    </recommendedName>
</protein>
<reference evidence="9 10" key="1">
    <citation type="submission" date="2008-03" db="EMBL/GenBank/DDBJ databases">
        <title>Complete sequence of Leptothrix cholodnii SP-6.</title>
        <authorList>
            <consortium name="US DOE Joint Genome Institute"/>
            <person name="Copeland A."/>
            <person name="Lucas S."/>
            <person name="Lapidus A."/>
            <person name="Glavina del Rio T."/>
            <person name="Dalin E."/>
            <person name="Tice H."/>
            <person name="Bruce D."/>
            <person name="Goodwin L."/>
            <person name="Pitluck S."/>
            <person name="Chertkov O."/>
            <person name="Brettin T."/>
            <person name="Detter J.C."/>
            <person name="Han C."/>
            <person name="Kuske C.R."/>
            <person name="Schmutz J."/>
            <person name="Larimer F."/>
            <person name="Land M."/>
            <person name="Hauser L."/>
            <person name="Kyrpides N."/>
            <person name="Lykidis A."/>
            <person name="Emerson D."/>
            <person name="Richardson P."/>
        </authorList>
    </citation>
    <scope>NUCLEOTIDE SEQUENCE [LARGE SCALE GENOMIC DNA]</scope>
    <source>
        <strain evidence="10">ATCC 51168 / LMG 8142 / SP-6</strain>
    </source>
</reference>
<name>B1Y655_LEPCP</name>
<dbReference type="InterPro" id="IPR052017">
    <property type="entry name" value="TSUP"/>
</dbReference>
<keyword evidence="7 8" id="KW-0472">Membrane</keyword>
<evidence type="ECO:0000256" key="8">
    <source>
        <dbReference type="RuleBase" id="RU363041"/>
    </source>
</evidence>
<keyword evidence="10" id="KW-1185">Reference proteome</keyword>
<evidence type="ECO:0000256" key="5">
    <source>
        <dbReference type="ARBA" id="ARBA00022692"/>
    </source>
</evidence>